<dbReference type="Proteomes" id="UP001183414">
    <property type="component" value="Unassembled WGS sequence"/>
</dbReference>
<feature type="domain" description="FAD-dependent urate hydroxylase HpyO/Asp monooxygenase CreE-like FAD/NAD(P)-binding" evidence="1">
    <location>
        <begin position="11"/>
        <end position="162"/>
    </location>
</feature>
<comment type="caution">
    <text evidence="2">The sequence shown here is derived from an EMBL/GenBank/DDBJ whole genome shotgun (WGS) entry which is preliminary data.</text>
</comment>
<name>A0ABU2NR97_9ACTN</name>
<dbReference type="InterPro" id="IPR052189">
    <property type="entry name" value="L-asp_N-monooxygenase_NS-form"/>
</dbReference>
<protein>
    <submittedName>
        <fullName evidence="2">FAD/NAD(P)-binding protein</fullName>
    </submittedName>
</protein>
<gene>
    <name evidence="2" type="ORF">RM572_12145</name>
</gene>
<reference evidence="3" key="1">
    <citation type="submission" date="2023-07" db="EMBL/GenBank/DDBJ databases">
        <title>30 novel species of actinomycetes from the DSMZ collection.</title>
        <authorList>
            <person name="Nouioui I."/>
        </authorList>
    </citation>
    <scope>NUCLEOTIDE SEQUENCE [LARGE SCALE GENOMIC DNA]</scope>
    <source>
        <strain evidence="3">DSM 42041</strain>
    </source>
</reference>
<dbReference type="PRINTS" id="PR00368">
    <property type="entry name" value="FADPNR"/>
</dbReference>
<dbReference type="SUPFAM" id="SSF51971">
    <property type="entry name" value="Nucleotide-binding domain"/>
    <property type="match status" value="1"/>
</dbReference>
<organism evidence="2 3">
    <name type="scientific">Streptomyces hazeniae</name>
    <dbReference type="NCBI Taxonomy" id="3075538"/>
    <lineage>
        <taxon>Bacteria</taxon>
        <taxon>Bacillati</taxon>
        <taxon>Actinomycetota</taxon>
        <taxon>Actinomycetes</taxon>
        <taxon>Kitasatosporales</taxon>
        <taxon>Streptomycetaceae</taxon>
        <taxon>Streptomyces</taxon>
    </lineage>
</organism>
<dbReference type="InterPro" id="IPR036188">
    <property type="entry name" value="FAD/NAD-bd_sf"/>
</dbReference>
<dbReference type="SUPFAM" id="SSF51905">
    <property type="entry name" value="FAD/NAD(P)-binding domain"/>
    <property type="match status" value="1"/>
</dbReference>
<dbReference type="Pfam" id="PF13454">
    <property type="entry name" value="NAD_binding_9"/>
    <property type="match status" value="1"/>
</dbReference>
<dbReference type="PRINTS" id="PR00411">
    <property type="entry name" value="PNDRDTASEI"/>
</dbReference>
<evidence type="ECO:0000313" key="3">
    <source>
        <dbReference type="Proteomes" id="UP001183414"/>
    </source>
</evidence>
<keyword evidence="3" id="KW-1185">Reference proteome</keyword>
<dbReference type="RefSeq" id="WP_311673321.1">
    <property type="nucleotide sequence ID" value="NZ_JAVREQ010000009.1"/>
</dbReference>
<dbReference type="EMBL" id="JAVREQ010000009">
    <property type="protein sequence ID" value="MDT0379516.1"/>
    <property type="molecule type" value="Genomic_DNA"/>
</dbReference>
<dbReference type="Gene3D" id="3.50.50.60">
    <property type="entry name" value="FAD/NAD(P)-binding domain"/>
    <property type="match status" value="1"/>
</dbReference>
<dbReference type="PANTHER" id="PTHR40254:SF1">
    <property type="entry name" value="BLR0577 PROTEIN"/>
    <property type="match status" value="1"/>
</dbReference>
<sequence length="458" mass="48442">MEVSPVRPVVVVVGAGAAGTLVALHVCDAAVRAGQPLDLVLVDPAPEAGRGTAYGSRDPRHLLNTPVGAMSCRPDDPGHFRRWLCRHDEQVGDGDFVSRYRFGSYLGDTLGRAVIGARETVRVRRLRAEAVRCDWPDPAGRAALLLADGRLVHADRVVLATGPAEGGGWIPQELREAPGFLARPWQTGALDAVAAARDDVLLVGAGLTAVDLAMTLARPGRTVHAVSRTGLLPARHADVPLPPVPCPPGLTAERSPGRLRAAVARHLAGQRRESGDWRPAMDGLRPVVSRVWQGLGAAEKAELMAHGMTRWNTLRHRMPPATARTVQRLEATGGLRRHTGRISSVSPLETGSFATVLADGARLTTGWVVDCTGPGSETDAAPGSLWRSLLDSGLAVPGPLGLGVATEEGRLLDEQGTASRALHTLGAPRRGELWETTAIPEIRVQAAALADALVVSYR</sequence>
<dbReference type="InterPro" id="IPR038732">
    <property type="entry name" value="HpyO/CreE_NAD-binding"/>
</dbReference>
<proteinExistence type="predicted"/>
<evidence type="ECO:0000313" key="2">
    <source>
        <dbReference type="EMBL" id="MDT0379516.1"/>
    </source>
</evidence>
<dbReference type="PANTHER" id="PTHR40254">
    <property type="entry name" value="BLR0577 PROTEIN"/>
    <property type="match status" value="1"/>
</dbReference>
<evidence type="ECO:0000259" key="1">
    <source>
        <dbReference type="Pfam" id="PF13454"/>
    </source>
</evidence>
<accession>A0ABU2NR97</accession>